<reference evidence="1 2" key="1">
    <citation type="submission" date="2023-10" db="EMBL/GenBank/DDBJ databases">
        <title>The complete genome sequence of Methanoculleus palmolei DSM 4273.</title>
        <authorList>
            <person name="Lai S.-J."/>
            <person name="You Y.-T."/>
            <person name="Chen S.-C."/>
        </authorList>
    </citation>
    <scope>NUCLEOTIDE SEQUENCE [LARGE SCALE GENOMIC DNA]</scope>
    <source>
        <strain evidence="1 2">DSM 4273</strain>
    </source>
</reference>
<gene>
    <name evidence="1" type="ORF">R6Y95_04040</name>
</gene>
<sequence>MKRKTGMQAFSLILAVIVGVFLTSAGAAYVLPENPSYENFNGSDTGSLYLSHENLSPREVTDWRDRIPTVHDLPPNPGESFRYEAVFFPDIPPDAEVVGCRAQVLPDGVAASYAEVTDVAAPAPDGFSARAEDWISGGEALAVREYIRDAAGLSDEYVEVAYHTTARRYPEVGQITATTALYQSSTDGDPGHEYFCLGSYIAMTPEDGWRNSGFRASYDLNAPYYSLKPFDGFFSQSGPQTSPRYPTSPGDVVGKLLNAFDIFGIFSGLFGHTVEFHVHDTTGVTGDPVVLPGVADGLHAHGMRGVTWTTGCGYLTSSAAGPLNLTPVSQVVGIQPAANDTAWHVLAGVGIDAEPGWSRPGGQPPSSSPWGHLVFIRQATEEA</sequence>
<evidence type="ECO:0000313" key="1">
    <source>
        <dbReference type="EMBL" id="WOX56509.1"/>
    </source>
</evidence>
<proteinExistence type="predicted"/>
<name>A0ABD8AAF1_9EURY</name>
<protein>
    <submittedName>
        <fullName evidence="1">Uncharacterized protein</fullName>
    </submittedName>
</protein>
<keyword evidence="2" id="KW-1185">Reference proteome</keyword>
<dbReference type="Proteomes" id="UP001626603">
    <property type="component" value="Chromosome"/>
</dbReference>
<organism evidence="1 2">
    <name type="scientific">Methanoculleus palmolei</name>
    <dbReference type="NCBI Taxonomy" id="72612"/>
    <lineage>
        <taxon>Archaea</taxon>
        <taxon>Methanobacteriati</taxon>
        <taxon>Methanobacteriota</taxon>
        <taxon>Stenosarchaea group</taxon>
        <taxon>Methanomicrobia</taxon>
        <taxon>Methanomicrobiales</taxon>
        <taxon>Methanomicrobiaceae</taxon>
        <taxon>Methanoculleus</taxon>
    </lineage>
</organism>
<dbReference type="AlphaFoldDB" id="A0ABD8AAF1"/>
<accession>A0ABD8AAF1</accession>
<evidence type="ECO:0000313" key="2">
    <source>
        <dbReference type="Proteomes" id="UP001626603"/>
    </source>
</evidence>
<dbReference type="EMBL" id="CP137641">
    <property type="protein sequence ID" value="WOX56509.1"/>
    <property type="molecule type" value="Genomic_DNA"/>
</dbReference>